<dbReference type="Gene3D" id="3.30.1240.10">
    <property type="match status" value="1"/>
</dbReference>
<keyword evidence="2" id="KW-1185">Reference proteome</keyword>
<dbReference type="RefSeq" id="WP_226539349.1">
    <property type="nucleotide sequence ID" value="NZ_CP129013.1"/>
</dbReference>
<name>A0ABY9JWM3_9BACI</name>
<keyword evidence="1" id="KW-0378">Hydrolase</keyword>
<evidence type="ECO:0000313" key="2">
    <source>
        <dbReference type="Proteomes" id="UP001197974"/>
    </source>
</evidence>
<dbReference type="EC" id="3.1.3.-" evidence="1"/>
<protein>
    <submittedName>
        <fullName evidence="1">Cof-type HAD-IIB family hydrolase</fullName>
        <ecNumber evidence="1">3.1.3.-</ecNumber>
    </submittedName>
</protein>
<dbReference type="SUPFAM" id="SSF56784">
    <property type="entry name" value="HAD-like"/>
    <property type="match status" value="1"/>
</dbReference>
<proteinExistence type="predicted"/>
<gene>
    <name evidence="1" type="ORF">LC087_00855</name>
</gene>
<dbReference type="NCBIfam" id="TIGR01484">
    <property type="entry name" value="HAD-SF-IIB"/>
    <property type="match status" value="1"/>
</dbReference>
<dbReference type="Pfam" id="PF08282">
    <property type="entry name" value="Hydrolase_3"/>
    <property type="match status" value="1"/>
</dbReference>
<dbReference type="Gene3D" id="3.40.50.1000">
    <property type="entry name" value="HAD superfamily/HAD-like"/>
    <property type="match status" value="1"/>
</dbReference>
<dbReference type="EMBL" id="CP129013">
    <property type="protein sequence ID" value="WLR42825.1"/>
    <property type="molecule type" value="Genomic_DNA"/>
</dbReference>
<dbReference type="Proteomes" id="UP001197974">
    <property type="component" value="Chromosome"/>
</dbReference>
<dbReference type="GO" id="GO:0016787">
    <property type="term" value="F:hydrolase activity"/>
    <property type="evidence" value="ECO:0007669"/>
    <property type="project" value="UniProtKB-KW"/>
</dbReference>
<dbReference type="PANTHER" id="PTHR10000:SF50">
    <property type="entry name" value="STRESS RESPONSE PROTEIN YHAX"/>
    <property type="match status" value="1"/>
</dbReference>
<organism evidence="1 2">
    <name type="scientific">Bacillus carboniphilus</name>
    <dbReference type="NCBI Taxonomy" id="86663"/>
    <lineage>
        <taxon>Bacteria</taxon>
        <taxon>Bacillati</taxon>
        <taxon>Bacillota</taxon>
        <taxon>Bacilli</taxon>
        <taxon>Bacillales</taxon>
        <taxon>Bacillaceae</taxon>
        <taxon>Bacillus</taxon>
    </lineage>
</organism>
<sequence>MLYRLLALNIDGTLLKNNGRLQSSTKEAIYYVQQKDVILTLVTNRHFQSAKKIAKALKIEAPIITHSGAFIAKNMDAPHFVKKIPEETTFNLVQILETFECNIRIIHERYSIGNRKKIGSQLISRMLLNSGDPLFYPVQFVESLSDVLMDEPVEAPSIQLLFESEKEISEVVQTIRDAFPQLELAPMGGNKLSVTSNGVSKLSGLQWVCNYYDIPTEQSVVIANDIDDIEMLEHVGLGVAVGNASYEVKKAADWITRSNDELGVDYMVKEHFRKQHRPKFLQKIKRG</sequence>
<accession>A0ABY9JWM3</accession>
<dbReference type="InterPro" id="IPR006379">
    <property type="entry name" value="HAD-SF_hydro_IIB"/>
</dbReference>
<dbReference type="PANTHER" id="PTHR10000">
    <property type="entry name" value="PHOSPHOSERINE PHOSPHATASE"/>
    <property type="match status" value="1"/>
</dbReference>
<dbReference type="InterPro" id="IPR036412">
    <property type="entry name" value="HAD-like_sf"/>
</dbReference>
<evidence type="ECO:0000313" key="1">
    <source>
        <dbReference type="EMBL" id="WLR42825.1"/>
    </source>
</evidence>
<reference evidence="1 2" key="1">
    <citation type="submission" date="2023-06" db="EMBL/GenBank/DDBJ databases">
        <title>Five Gram-positive bacteria isolated from mangrove sediments in Shenzhen, Guangdong, China.</title>
        <authorList>
            <person name="Yu S."/>
            <person name="Zheng W."/>
            <person name="Huang Y."/>
        </authorList>
    </citation>
    <scope>NUCLEOTIDE SEQUENCE [LARGE SCALE GENOMIC DNA]</scope>
    <source>
        <strain evidence="1 2">SaN35-3</strain>
    </source>
</reference>
<dbReference type="CDD" id="cd07516">
    <property type="entry name" value="HAD_Pase"/>
    <property type="match status" value="1"/>
</dbReference>
<dbReference type="InterPro" id="IPR023214">
    <property type="entry name" value="HAD_sf"/>
</dbReference>